<proteinExistence type="predicted"/>
<dbReference type="PANTHER" id="PTHR43004">
    <property type="entry name" value="TRK SYSTEM POTASSIUM UPTAKE PROTEIN"/>
    <property type="match status" value="1"/>
</dbReference>
<comment type="cofactor">
    <cofactor evidence="1">
        <name>FAD</name>
        <dbReference type="ChEBI" id="CHEBI:57692"/>
    </cofactor>
</comment>
<keyword evidence="3" id="KW-0274">FAD</keyword>
<gene>
    <name evidence="6" type="ORF">LAESUDRAFT_737522</name>
</gene>
<keyword evidence="7" id="KW-1185">Reference proteome</keyword>
<dbReference type="InterPro" id="IPR050641">
    <property type="entry name" value="RIFMO-like"/>
</dbReference>
<organism evidence="6 7">
    <name type="scientific">Laetiporus sulphureus 93-53</name>
    <dbReference type="NCBI Taxonomy" id="1314785"/>
    <lineage>
        <taxon>Eukaryota</taxon>
        <taxon>Fungi</taxon>
        <taxon>Dikarya</taxon>
        <taxon>Basidiomycota</taxon>
        <taxon>Agaricomycotina</taxon>
        <taxon>Agaricomycetes</taxon>
        <taxon>Polyporales</taxon>
        <taxon>Laetiporus</taxon>
    </lineage>
</organism>
<evidence type="ECO:0000313" key="6">
    <source>
        <dbReference type="EMBL" id="KZT05394.1"/>
    </source>
</evidence>
<evidence type="ECO:0000259" key="5">
    <source>
        <dbReference type="Pfam" id="PF01494"/>
    </source>
</evidence>
<keyword evidence="2" id="KW-0285">Flavoprotein</keyword>
<keyword evidence="6" id="KW-0503">Monooxygenase</keyword>
<protein>
    <submittedName>
        <fullName evidence="6">Monooxygenase</fullName>
    </submittedName>
</protein>
<dbReference type="Proteomes" id="UP000076871">
    <property type="component" value="Unassembled WGS sequence"/>
</dbReference>
<dbReference type="SUPFAM" id="SSF51905">
    <property type="entry name" value="FAD/NAD(P)-binding domain"/>
    <property type="match status" value="1"/>
</dbReference>
<dbReference type="PRINTS" id="PR00420">
    <property type="entry name" value="RNGMNOXGNASE"/>
</dbReference>
<sequence length="547" mass="60300">MASEKSTSVLVVGAGPVGLVLALSLLRNGISVRIIERERTPRPGQRGAGIMPRSQELFHYLGVLPDVQAKALSLFYNRVYRVPGGAEPIKTYSMAPNVEPTPAVQYPNILALGQDNAEAILRSHIERLGCQVEFGTELRDFEQFADRVDAHVVKRQGDAKIQETISSHWLVGTDGARGTVRRQLGLSFLGETRGEEMWFVVGDLEVEGLDRKYWHFWGGIVMLRPTEEEGLFALILGGRIDHARMVSDQEELIKTIRTGTDRDDINVRKVRWLSEFRPNMRMVDTFGEGRVFVAGDAAHVHTPFGAQGMNSGIQDSFNLGWKLALVEKGFAAPSLLSTYTEERLPVIAAVLKRTTAILDTTASTMKSDGSGTAAWDRGGPLKQLGVNYRWSSIVVDERFPLEGASRVLMDPYGIELGDTVRRDPRCGVNPISLFNIFGPSHHTVMLFAGNTDTIANILESLKRYPTSALKSLVIYPQGTSPAAELLDADFVVVNERGHAYLNYACSQKMMTLAIVRPDGIMGGLVFGLDGLEGYFSRVFDRVKEGVC</sequence>
<dbReference type="InterPro" id="IPR036188">
    <property type="entry name" value="FAD/NAD-bd_sf"/>
</dbReference>
<dbReference type="InterPro" id="IPR002938">
    <property type="entry name" value="FAD-bd"/>
</dbReference>
<dbReference type="GO" id="GO:0016709">
    <property type="term" value="F:oxidoreductase activity, acting on paired donors, with incorporation or reduction of molecular oxygen, NAD(P)H as one donor, and incorporation of one atom of oxygen"/>
    <property type="evidence" value="ECO:0007669"/>
    <property type="project" value="UniProtKB-ARBA"/>
</dbReference>
<dbReference type="RefSeq" id="XP_040763134.1">
    <property type="nucleotide sequence ID" value="XM_040910798.1"/>
</dbReference>
<evidence type="ECO:0000256" key="3">
    <source>
        <dbReference type="ARBA" id="ARBA00022827"/>
    </source>
</evidence>
<evidence type="ECO:0000256" key="2">
    <source>
        <dbReference type="ARBA" id="ARBA00022630"/>
    </source>
</evidence>
<dbReference type="GO" id="GO:0071949">
    <property type="term" value="F:FAD binding"/>
    <property type="evidence" value="ECO:0007669"/>
    <property type="project" value="InterPro"/>
</dbReference>
<dbReference type="STRING" id="1314785.A0A165DQD3"/>
<feature type="domain" description="FAD-binding" evidence="5">
    <location>
        <begin position="7"/>
        <end position="354"/>
    </location>
</feature>
<keyword evidence="4" id="KW-0560">Oxidoreductase</keyword>
<dbReference type="InParanoid" id="A0A165DQD3"/>
<reference evidence="6 7" key="1">
    <citation type="journal article" date="2016" name="Mol. Biol. Evol.">
        <title>Comparative Genomics of Early-Diverging Mushroom-Forming Fungi Provides Insights into the Origins of Lignocellulose Decay Capabilities.</title>
        <authorList>
            <person name="Nagy L.G."/>
            <person name="Riley R."/>
            <person name="Tritt A."/>
            <person name="Adam C."/>
            <person name="Daum C."/>
            <person name="Floudas D."/>
            <person name="Sun H."/>
            <person name="Yadav J.S."/>
            <person name="Pangilinan J."/>
            <person name="Larsson K.H."/>
            <person name="Matsuura K."/>
            <person name="Barry K."/>
            <person name="Labutti K."/>
            <person name="Kuo R."/>
            <person name="Ohm R.A."/>
            <person name="Bhattacharya S.S."/>
            <person name="Shirouzu T."/>
            <person name="Yoshinaga Y."/>
            <person name="Martin F.M."/>
            <person name="Grigoriev I.V."/>
            <person name="Hibbett D.S."/>
        </authorList>
    </citation>
    <scope>NUCLEOTIDE SEQUENCE [LARGE SCALE GENOMIC DNA]</scope>
    <source>
        <strain evidence="6 7">93-53</strain>
    </source>
</reference>
<dbReference type="OrthoDB" id="2690153at2759"/>
<accession>A0A165DQD3</accession>
<name>A0A165DQD3_9APHY</name>
<dbReference type="GeneID" id="63827827"/>
<dbReference type="Gene3D" id="3.50.50.60">
    <property type="entry name" value="FAD/NAD(P)-binding domain"/>
    <property type="match status" value="1"/>
</dbReference>
<dbReference type="EMBL" id="KV427630">
    <property type="protein sequence ID" value="KZT05394.1"/>
    <property type="molecule type" value="Genomic_DNA"/>
</dbReference>
<dbReference type="PANTHER" id="PTHR43004:SF19">
    <property type="entry name" value="BINDING MONOOXYGENASE, PUTATIVE (JCVI)-RELATED"/>
    <property type="match status" value="1"/>
</dbReference>
<dbReference type="Gene3D" id="3.30.70.2450">
    <property type="match status" value="1"/>
</dbReference>
<dbReference type="Pfam" id="PF01494">
    <property type="entry name" value="FAD_binding_3"/>
    <property type="match status" value="1"/>
</dbReference>
<evidence type="ECO:0000256" key="4">
    <source>
        <dbReference type="ARBA" id="ARBA00023002"/>
    </source>
</evidence>
<evidence type="ECO:0000313" key="7">
    <source>
        <dbReference type="Proteomes" id="UP000076871"/>
    </source>
</evidence>
<evidence type="ECO:0000256" key="1">
    <source>
        <dbReference type="ARBA" id="ARBA00001974"/>
    </source>
</evidence>
<dbReference type="AlphaFoldDB" id="A0A165DQD3"/>